<name>A0ABD5PG99_9EURY</name>
<dbReference type="Pfam" id="PF13563">
    <property type="entry name" value="2_5_RNA_ligase2"/>
    <property type="match status" value="1"/>
</dbReference>
<organism evidence="2 3">
    <name type="scientific">Halobium salinum</name>
    <dbReference type="NCBI Taxonomy" id="1364940"/>
    <lineage>
        <taxon>Archaea</taxon>
        <taxon>Methanobacteriati</taxon>
        <taxon>Methanobacteriota</taxon>
        <taxon>Stenosarchaea group</taxon>
        <taxon>Halobacteria</taxon>
        <taxon>Halobacteriales</taxon>
        <taxon>Haloferacaceae</taxon>
        <taxon>Halobium</taxon>
    </lineage>
</organism>
<proteinExistence type="predicted"/>
<dbReference type="SUPFAM" id="SSF55144">
    <property type="entry name" value="LigT-like"/>
    <property type="match status" value="1"/>
</dbReference>
<gene>
    <name evidence="2" type="ORF">ACFO0N_17500</name>
</gene>
<comment type="caution">
    <text evidence="2">The sequence shown here is derived from an EMBL/GenBank/DDBJ whole genome shotgun (WGS) entry which is preliminary data.</text>
</comment>
<evidence type="ECO:0000313" key="3">
    <source>
        <dbReference type="Proteomes" id="UP001595921"/>
    </source>
</evidence>
<feature type="compositionally biased region" description="Gly residues" evidence="1">
    <location>
        <begin position="52"/>
        <end position="69"/>
    </location>
</feature>
<dbReference type="InterPro" id="IPR009097">
    <property type="entry name" value="Cyclic_Pdiesterase"/>
</dbReference>
<protein>
    <submittedName>
        <fullName evidence="2">2'-5' RNA ligase family protein</fullName>
    </submittedName>
</protein>
<dbReference type="EMBL" id="JBHSDS010000008">
    <property type="protein sequence ID" value="MFC4359744.1"/>
    <property type="molecule type" value="Genomic_DNA"/>
</dbReference>
<dbReference type="AlphaFoldDB" id="A0ABD5PG99"/>
<evidence type="ECO:0000313" key="2">
    <source>
        <dbReference type="EMBL" id="MFC4359744.1"/>
    </source>
</evidence>
<keyword evidence="3" id="KW-1185">Reference proteome</keyword>
<accession>A0ABD5PG99</accession>
<evidence type="ECO:0000256" key="1">
    <source>
        <dbReference type="SAM" id="MobiDB-lite"/>
    </source>
</evidence>
<dbReference type="Gene3D" id="3.90.1140.10">
    <property type="entry name" value="Cyclic phosphodiesterase"/>
    <property type="match status" value="1"/>
</dbReference>
<keyword evidence="2" id="KW-0436">Ligase</keyword>
<dbReference type="Proteomes" id="UP001595921">
    <property type="component" value="Unassembled WGS sequence"/>
</dbReference>
<dbReference type="RefSeq" id="WP_267621366.1">
    <property type="nucleotide sequence ID" value="NZ_JAODIW010000006.1"/>
</dbReference>
<feature type="region of interest" description="Disordered" evidence="1">
    <location>
        <begin position="42"/>
        <end position="72"/>
    </location>
</feature>
<dbReference type="GO" id="GO:0016874">
    <property type="term" value="F:ligase activity"/>
    <property type="evidence" value="ECO:0007669"/>
    <property type="project" value="UniProtKB-KW"/>
</dbReference>
<reference evidence="2 3" key="1">
    <citation type="journal article" date="2019" name="Int. J. Syst. Evol. Microbiol.">
        <title>The Global Catalogue of Microorganisms (GCM) 10K type strain sequencing project: providing services to taxonomists for standard genome sequencing and annotation.</title>
        <authorList>
            <consortium name="The Broad Institute Genomics Platform"/>
            <consortium name="The Broad Institute Genome Sequencing Center for Infectious Disease"/>
            <person name="Wu L."/>
            <person name="Ma J."/>
        </authorList>
    </citation>
    <scope>NUCLEOTIDE SEQUENCE [LARGE SCALE GENOMIC DNA]</scope>
    <source>
        <strain evidence="2 3">CGMCC 1.12553</strain>
    </source>
</reference>
<feature type="compositionally biased region" description="Basic and acidic residues" evidence="1">
    <location>
        <begin position="42"/>
        <end position="51"/>
    </location>
</feature>
<sequence>MSYSLNVPVPGELKRLAGELHPQLVAFDRVRDRHTLVCKRLTDGDGADGRGGRGGRIGRSGQGAGGGRAGATSARLRERLRRVLTETPAFEARVDRIDFFETPTRGSGPVVYLAVESPGLVSLHRRLCETFPPVDGIEGESYVPHVTLARGGSLADAERLESTAVDPVEWTVSELRLWSGDYREAVARFRLPG</sequence>